<dbReference type="UniPathway" id="UPA00989"/>
<feature type="binding site" evidence="7">
    <location>
        <position position="118"/>
    </location>
    <ligand>
        <name>S-adenosyl-L-methionine</name>
        <dbReference type="ChEBI" id="CHEBI:59789"/>
    </ligand>
</feature>
<dbReference type="InterPro" id="IPR003358">
    <property type="entry name" value="tRNA_(Gua-N-7)_MeTrfase_Trmb"/>
</dbReference>
<comment type="function">
    <text evidence="2 7">Catalyzes the formation of N(7)-methylguanine at position 46 (m7G46) in tRNA.</text>
</comment>
<keyword evidence="6 7" id="KW-0819">tRNA processing</keyword>
<feature type="binding site" evidence="7">
    <location>
        <position position="177"/>
    </location>
    <ligand>
        <name>substrate</name>
    </ligand>
</feature>
<evidence type="ECO:0000256" key="5">
    <source>
        <dbReference type="ARBA" id="ARBA00022691"/>
    </source>
</evidence>
<dbReference type="Proteomes" id="UP000239352">
    <property type="component" value="Unassembled WGS sequence"/>
</dbReference>
<evidence type="ECO:0000256" key="4">
    <source>
        <dbReference type="ARBA" id="ARBA00022679"/>
    </source>
</evidence>
<dbReference type="FunCoup" id="A0A2T0GS19">
    <property type="interactions" value="117"/>
</dbReference>
<dbReference type="Gene3D" id="3.40.50.150">
    <property type="entry name" value="Vaccinia Virus protein VP39"/>
    <property type="match status" value="1"/>
</dbReference>
<keyword evidence="9" id="KW-1185">Reference proteome</keyword>
<evidence type="ECO:0000313" key="9">
    <source>
        <dbReference type="Proteomes" id="UP000239352"/>
    </source>
</evidence>
<dbReference type="InParanoid" id="A0A2T0GS19"/>
<dbReference type="PROSITE" id="PS51625">
    <property type="entry name" value="SAM_MT_TRMB"/>
    <property type="match status" value="1"/>
</dbReference>
<reference evidence="8 9" key="1">
    <citation type="submission" date="2018-03" db="EMBL/GenBank/DDBJ databases">
        <title>Actinopolyspora mortivallis from Sahara, screening for active biomolecules.</title>
        <authorList>
            <person name="Selama O."/>
            <person name="Wellington E.M.H."/>
            <person name="Hacene H."/>
        </authorList>
    </citation>
    <scope>NUCLEOTIDE SEQUENCE [LARGE SCALE GENOMIC DNA]</scope>
    <source>
        <strain evidence="8 9">M5A</strain>
    </source>
</reference>
<evidence type="ECO:0000256" key="3">
    <source>
        <dbReference type="ARBA" id="ARBA00022603"/>
    </source>
</evidence>
<comment type="catalytic activity">
    <reaction evidence="1 7">
        <text>guanosine(46) in tRNA + S-adenosyl-L-methionine = N(7)-methylguanosine(46) in tRNA + S-adenosyl-L-homocysteine</text>
        <dbReference type="Rhea" id="RHEA:42708"/>
        <dbReference type="Rhea" id="RHEA-COMP:10188"/>
        <dbReference type="Rhea" id="RHEA-COMP:10189"/>
        <dbReference type="ChEBI" id="CHEBI:57856"/>
        <dbReference type="ChEBI" id="CHEBI:59789"/>
        <dbReference type="ChEBI" id="CHEBI:74269"/>
        <dbReference type="ChEBI" id="CHEBI:74480"/>
        <dbReference type="EC" id="2.1.1.33"/>
    </reaction>
</comment>
<dbReference type="PANTHER" id="PTHR23417:SF14">
    <property type="entry name" value="PENTACOTRIPEPTIDE-REPEAT REGION OF PRORP DOMAIN-CONTAINING PROTEIN"/>
    <property type="match status" value="1"/>
</dbReference>
<dbReference type="Pfam" id="PF02390">
    <property type="entry name" value="Methyltransf_4"/>
    <property type="match status" value="1"/>
</dbReference>
<feature type="binding site" evidence="7">
    <location>
        <position position="145"/>
    </location>
    <ligand>
        <name>substrate</name>
    </ligand>
</feature>
<dbReference type="HAMAP" id="MF_01057">
    <property type="entry name" value="tRNA_methyltr_TrmB"/>
    <property type="match status" value="1"/>
</dbReference>
<sequence>MSASDQQIPHKRTVVSYVRRSDRMTAGQQRAWDRYWGELGRDISELPEGPLDTTAWFGRSAPLVLEIGSGMGETTATMAAARPDLDHLAVEVYKPGLAQLLLRAEKHDIDNLRLLRGDATVLLRHHLDVGSLEEVRIFFPDPWPKKRHHKRRLVQDGFVELVASRIRPGGTLHLATDWEDYAEQMREVCTARDELRNRFADQPGGWAPRPEWRPVTKFEQRAHSEGRTVHDLIFERV</sequence>
<dbReference type="STRING" id="1050202.GCA_000384035_03848"/>
<comment type="caution">
    <text evidence="8">The sequence shown here is derived from an EMBL/GenBank/DDBJ whole genome shotgun (WGS) entry which is preliminary data.</text>
</comment>
<accession>A0A2T0GS19</accession>
<dbReference type="SUPFAM" id="SSF53335">
    <property type="entry name" value="S-adenosyl-L-methionine-dependent methyltransferases"/>
    <property type="match status" value="1"/>
</dbReference>
<name>A0A2T0GS19_ACTMO</name>
<protein>
    <recommendedName>
        <fullName evidence="7">tRNA (guanine-N(7)-)-methyltransferase</fullName>
        <ecNumber evidence="7">2.1.1.33</ecNumber>
    </recommendedName>
    <alternativeName>
        <fullName evidence="7">tRNA (guanine(46)-N(7))-methyltransferase</fullName>
    </alternativeName>
    <alternativeName>
        <fullName evidence="7">tRNA(m7G46)-methyltransferase</fullName>
    </alternativeName>
</protein>
<evidence type="ECO:0000256" key="7">
    <source>
        <dbReference type="HAMAP-Rule" id="MF_01057"/>
    </source>
</evidence>
<feature type="binding site" evidence="7">
    <location>
        <position position="91"/>
    </location>
    <ligand>
        <name>S-adenosyl-L-methionine</name>
        <dbReference type="ChEBI" id="CHEBI:59789"/>
    </ligand>
</feature>
<dbReference type="NCBIfam" id="TIGR00091">
    <property type="entry name" value="tRNA (guanosine(46)-N7)-methyltransferase TrmB"/>
    <property type="match status" value="1"/>
</dbReference>
<organism evidence="8 9">
    <name type="scientific">Actinopolyspora mortivallis</name>
    <dbReference type="NCBI Taxonomy" id="33906"/>
    <lineage>
        <taxon>Bacteria</taxon>
        <taxon>Bacillati</taxon>
        <taxon>Actinomycetota</taxon>
        <taxon>Actinomycetes</taxon>
        <taxon>Actinopolysporales</taxon>
        <taxon>Actinopolysporaceae</taxon>
        <taxon>Actinopolyspora</taxon>
    </lineage>
</organism>
<dbReference type="EC" id="2.1.1.33" evidence="7"/>
<proteinExistence type="inferred from homology"/>
<evidence type="ECO:0000313" key="8">
    <source>
        <dbReference type="EMBL" id="PRW61899.1"/>
    </source>
</evidence>
<keyword evidence="5 7" id="KW-0949">S-adenosyl-L-methionine</keyword>
<comment type="caution">
    <text evidence="7">Lacks conserved residue(s) required for the propagation of feature annotation.</text>
</comment>
<dbReference type="PANTHER" id="PTHR23417">
    <property type="entry name" value="3-DEOXY-D-MANNO-OCTULOSONIC-ACID TRANSFERASE/TRNA GUANINE-N 7 - -METHYLTRANSFERASE"/>
    <property type="match status" value="1"/>
</dbReference>
<feature type="binding site" evidence="7">
    <location>
        <position position="66"/>
    </location>
    <ligand>
        <name>S-adenosyl-L-methionine</name>
        <dbReference type="ChEBI" id="CHEBI:59789"/>
    </ligand>
</feature>
<comment type="pathway">
    <text evidence="7">tRNA modification; N(7)-methylguanine-tRNA biosynthesis.</text>
</comment>
<dbReference type="AlphaFoldDB" id="A0A2T0GS19"/>
<gene>
    <name evidence="7" type="primary">trmB</name>
    <name evidence="8" type="ORF">CEP50_18220</name>
</gene>
<dbReference type="RefSeq" id="WP_106115157.1">
    <property type="nucleotide sequence ID" value="NZ_PVSR01000050.1"/>
</dbReference>
<keyword evidence="4 7" id="KW-0808">Transferase</keyword>
<comment type="similarity">
    <text evidence="7">Belongs to the class I-like SAM-binding methyltransferase superfamily. TrmB family.</text>
</comment>
<dbReference type="InterPro" id="IPR029063">
    <property type="entry name" value="SAM-dependent_MTases_sf"/>
</dbReference>
<dbReference type="InterPro" id="IPR055361">
    <property type="entry name" value="tRNA_methyltr_TrmB_bact"/>
</dbReference>
<evidence type="ECO:0000256" key="2">
    <source>
        <dbReference type="ARBA" id="ARBA00003015"/>
    </source>
</evidence>
<dbReference type="GO" id="GO:0043527">
    <property type="term" value="C:tRNA methyltransferase complex"/>
    <property type="evidence" value="ECO:0007669"/>
    <property type="project" value="TreeGrafter"/>
</dbReference>
<dbReference type="CDD" id="cd02440">
    <property type="entry name" value="AdoMet_MTases"/>
    <property type="match status" value="1"/>
</dbReference>
<evidence type="ECO:0000256" key="1">
    <source>
        <dbReference type="ARBA" id="ARBA00000142"/>
    </source>
</evidence>
<dbReference type="GO" id="GO:0008176">
    <property type="term" value="F:tRNA (guanine(46)-N7)-methyltransferase activity"/>
    <property type="evidence" value="ECO:0007669"/>
    <property type="project" value="UniProtKB-UniRule"/>
</dbReference>
<evidence type="ECO:0000256" key="6">
    <source>
        <dbReference type="ARBA" id="ARBA00022694"/>
    </source>
</evidence>
<dbReference type="EMBL" id="PVSR01000050">
    <property type="protein sequence ID" value="PRW61899.1"/>
    <property type="molecule type" value="Genomic_DNA"/>
</dbReference>
<feature type="binding site" evidence="7">
    <location>
        <position position="141"/>
    </location>
    <ligand>
        <name>S-adenosyl-L-methionine</name>
        <dbReference type="ChEBI" id="CHEBI:59789"/>
    </ligand>
</feature>
<feature type="binding site" evidence="7">
    <location>
        <begin position="216"/>
        <end position="219"/>
    </location>
    <ligand>
        <name>substrate</name>
    </ligand>
</feature>
<keyword evidence="3 7" id="KW-0489">Methyltransferase</keyword>